<dbReference type="EMBL" id="JABSTR010000004">
    <property type="protein sequence ID" value="KAH9368656.1"/>
    <property type="molecule type" value="Genomic_DNA"/>
</dbReference>
<dbReference type="GO" id="GO:0016020">
    <property type="term" value="C:membrane"/>
    <property type="evidence" value="ECO:0007669"/>
    <property type="project" value="TreeGrafter"/>
</dbReference>
<evidence type="ECO:0000259" key="10">
    <source>
        <dbReference type="PROSITE" id="PS51019"/>
    </source>
</evidence>
<dbReference type="GO" id="GO:0005576">
    <property type="term" value="C:extracellular region"/>
    <property type="evidence" value="ECO:0007669"/>
    <property type="project" value="UniProtKB-SubCell"/>
</dbReference>
<evidence type="ECO:0000256" key="7">
    <source>
        <dbReference type="ARBA" id="ARBA00022859"/>
    </source>
</evidence>
<proteinExistence type="inferred from homology"/>
<protein>
    <recommendedName>
        <fullName evidence="10">Reelin domain-containing protein</fullName>
    </recommendedName>
</protein>
<keyword evidence="12" id="KW-1185">Reference proteome</keyword>
<evidence type="ECO:0000256" key="6">
    <source>
        <dbReference type="ARBA" id="ARBA00022729"/>
    </source>
</evidence>
<keyword evidence="8" id="KW-0044">Antibiotic</keyword>
<dbReference type="InterPro" id="IPR002861">
    <property type="entry name" value="Reeler_dom"/>
</dbReference>
<evidence type="ECO:0000256" key="5">
    <source>
        <dbReference type="ARBA" id="ARBA00022588"/>
    </source>
</evidence>
<dbReference type="OMA" id="ISYKPGQ"/>
<accession>A0A9J6G2E9</accession>
<dbReference type="PROSITE" id="PS51019">
    <property type="entry name" value="REELIN"/>
    <property type="match status" value="1"/>
</dbReference>
<feature type="signal peptide" evidence="9">
    <location>
        <begin position="1"/>
        <end position="23"/>
    </location>
</feature>
<dbReference type="InterPro" id="IPR042307">
    <property type="entry name" value="Reeler_sf"/>
</dbReference>
<keyword evidence="6 9" id="KW-0732">Signal</keyword>
<dbReference type="Gene3D" id="2.60.40.4060">
    <property type="entry name" value="Reeler domain"/>
    <property type="match status" value="1"/>
</dbReference>
<feature type="chain" id="PRO_5039908378" description="Reelin domain-containing protein" evidence="9">
    <location>
        <begin position="24"/>
        <end position="175"/>
    </location>
</feature>
<organism evidence="11 12">
    <name type="scientific">Haemaphysalis longicornis</name>
    <name type="common">Bush tick</name>
    <dbReference type="NCBI Taxonomy" id="44386"/>
    <lineage>
        <taxon>Eukaryota</taxon>
        <taxon>Metazoa</taxon>
        <taxon>Ecdysozoa</taxon>
        <taxon>Arthropoda</taxon>
        <taxon>Chelicerata</taxon>
        <taxon>Arachnida</taxon>
        <taxon>Acari</taxon>
        <taxon>Parasitiformes</taxon>
        <taxon>Ixodida</taxon>
        <taxon>Ixodoidea</taxon>
        <taxon>Ixodidae</taxon>
        <taxon>Haemaphysalinae</taxon>
        <taxon>Haemaphysalis</taxon>
    </lineage>
</organism>
<dbReference type="Pfam" id="PF02014">
    <property type="entry name" value="Reeler"/>
    <property type="match status" value="1"/>
</dbReference>
<evidence type="ECO:0000256" key="8">
    <source>
        <dbReference type="ARBA" id="ARBA00023022"/>
    </source>
</evidence>
<evidence type="ECO:0000256" key="9">
    <source>
        <dbReference type="SAM" id="SignalP"/>
    </source>
</evidence>
<evidence type="ECO:0000256" key="2">
    <source>
        <dbReference type="ARBA" id="ARBA00008501"/>
    </source>
</evidence>
<evidence type="ECO:0000313" key="11">
    <source>
        <dbReference type="EMBL" id="KAH9368656.1"/>
    </source>
</evidence>
<dbReference type="PANTHER" id="PTHR45828:SF9">
    <property type="entry name" value="CELL WALL INTEGRITY AND STRESS RESPONSE COMPONENT 4-LIKE-RELATED"/>
    <property type="match status" value="1"/>
</dbReference>
<dbReference type="InterPro" id="IPR051237">
    <property type="entry name" value="Ferric-chelate_Red/DefProt"/>
</dbReference>
<keyword evidence="7" id="KW-0391">Immunity</keyword>
<dbReference type="Proteomes" id="UP000821853">
    <property type="component" value="Chromosome 2"/>
</dbReference>
<comment type="caution">
    <text evidence="11">The sequence shown here is derived from an EMBL/GenBank/DDBJ whole genome shotgun (WGS) entry which is preliminary data.</text>
</comment>
<name>A0A9J6G2E9_HAELO</name>
<gene>
    <name evidence="11" type="ORF">HPB48_004675</name>
</gene>
<evidence type="ECO:0000313" key="12">
    <source>
        <dbReference type="Proteomes" id="UP000821853"/>
    </source>
</evidence>
<keyword evidence="3" id="KW-0964">Secreted</keyword>
<feature type="domain" description="Reelin" evidence="10">
    <location>
        <begin position="18"/>
        <end position="174"/>
    </location>
</feature>
<dbReference type="CDD" id="cd08544">
    <property type="entry name" value="Reeler"/>
    <property type="match status" value="1"/>
</dbReference>
<keyword evidence="4" id="KW-0929">Antimicrobial</keyword>
<dbReference type="PANTHER" id="PTHR45828">
    <property type="entry name" value="CYTOCHROME B561/FERRIC REDUCTASE TRANSMEMBRANE"/>
    <property type="match status" value="1"/>
</dbReference>
<dbReference type="GO" id="GO:0042742">
    <property type="term" value="P:defense response to bacterium"/>
    <property type="evidence" value="ECO:0007669"/>
    <property type="project" value="UniProtKB-KW"/>
</dbReference>
<sequence length="175" mass="19413">MSHAASLPLPLLLLLLSLRGSLTFPDGAPEYACGDMLPGHPGAQQFNASDSPYRLTQDKAQFTPNDSVTVTLYAKNSHFKGFLVKALDENDTEVGHFSRGALYQPLQSCSAATHVNKKKKTNVKLLWVAPANASGRVHFKATVVYKYSRFYTDLMSTVRSRRQHSRRLSVAFNKL</sequence>
<reference evidence="11 12" key="1">
    <citation type="journal article" date="2020" name="Cell">
        <title>Large-Scale Comparative Analyses of Tick Genomes Elucidate Their Genetic Diversity and Vector Capacities.</title>
        <authorList>
            <consortium name="Tick Genome and Microbiome Consortium (TIGMIC)"/>
            <person name="Jia N."/>
            <person name="Wang J."/>
            <person name="Shi W."/>
            <person name="Du L."/>
            <person name="Sun Y."/>
            <person name="Zhan W."/>
            <person name="Jiang J.F."/>
            <person name="Wang Q."/>
            <person name="Zhang B."/>
            <person name="Ji P."/>
            <person name="Bell-Sakyi L."/>
            <person name="Cui X.M."/>
            <person name="Yuan T.T."/>
            <person name="Jiang B.G."/>
            <person name="Yang W.F."/>
            <person name="Lam T.T."/>
            <person name="Chang Q.C."/>
            <person name="Ding S.J."/>
            <person name="Wang X.J."/>
            <person name="Zhu J.G."/>
            <person name="Ruan X.D."/>
            <person name="Zhao L."/>
            <person name="Wei J.T."/>
            <person name="Ye R.Z."/>
            <person name="Que T.C."/>
            <person name="Du C.H."/>
            <person name="Zhou Y.H."/>
            <person name="Cheng J.X."/>
            <person name="Dai P.F."/>
            <person name="Guo W.B."/>
            <person name="Han X.H."/>
            <person name="Huang E.J."/>
            <person name="Li L.F."/>
            <person name="Wei W."/>
            <person name="Gao Y.C."/>
            <person name="Liu J.Z."/>
            <person name="Shao H.Z."/>
            <person name="Wang X."/>
            <person name="Wang C.C."/>
            <person name="Yang T.C."/>
            <person name="Huo Q.B."/>
            <person name="Li W."/>
            <person name="Chen H.Y."/>
            <person name="Chen S.E."/>
            <person name="Zhou L.G."/>
            <person name="Ni X.B."/>
            <person name="Tian J.H."/>
            <person name="Sheng Y."/>
            <person name="Liu T."/>
            <person name="Pan Y.S."/>
            <person name="Xia L.Y."/>
            <person name="Li J."/>
            <person name="Zhao F."/>
            <person name="Cao W.C."/>
        </authorList>
    </citation>
    <scope>NUCLEOTIDE SEQUENCE [LARGE SCALE GENOMIC DNA]</scope>
    <source>
        <strain evidence="11">HaeL-2018</strain>
    </source>
</reference>
<keyword evidence="5" id="KW-0399">Innate immunity</keyword>
<dbReference type="AlphaFoldDB" id="A0A9J6G2E9"/>
<dbReference type="OrthoDB" id="6495754at2759"/>
<comment type="similarity">
    <text evidence="2">Belongs to the insect defense protein family.</text>
</comment>
<evidence type="ECO:0000256" key="4">
    <source>
        <dbReference type="ARBA" id="ARBA00022529"/>
    </source>
</evidence>
<evidence type="ECO:0000256" key="1">
    <source>
        <dbReference type="ARBA" id="ARBA00004613"/>
    </source>
</evidence>
<dbReference type="GO" id="GO:0045087">
    <property type="term" value="P:innate immune response"/>
    <property type="evidence" value="ECO:0007669"/>
    <property type="project" value="UniProtKB-KW"/>
</dbReference>
<evidence type="ECO:0000256" key="3">
    <source>
        <dbReference type="ARBA" id="ARBA00022525"/>
    </source>
</evidence>
<dbReference type="VEuPathDB" id="VectorBase:HLOH_065319"/>
<comment type="subcellular location">
    <subcellularLocation>
        <location evidence="1">Secreted</location>
    </subcellularLocation>
</comment>